<protein>
    <submittedName>
        <fullName evidence="3">LicD family protein</fullName>
    </submittedName>
</protein>
<evidence type="ECO:0000256" key="1">
    <source>
        <dbReference type="SAM" id="Phobius"/>
    </source>
</evidence>
<keyword evidence="1" id="KW-0472">Membrane</keyword>
<feature type="domain" description="LicD/FKTN/FKRP nucleotidyltransferase" evidence="2">
    <location>
        <begin position="32"/>
        <end position="135"/>
    </location>
</feature>
<gene>
    <name evidence="3" type="ORF">DXA50_16865</name>
</gene>
<dbReference type="Pfam" id="PF04991">
    <property type="entry name" value="LicD"/>
    <property type="match status" value="1"/>
</dbReference>
<feature type="transmembrane region" description="Helical" evidence="1">
    <location>
        <begin position="162"/>
        <end position="182"/>
    </location>
</feature>
<sequence>MEDLSKYNPEGSELRVIQLRMLDILLKIDAFCKQYGINYWLEGGTMLGAVRHGGFIPWDDDLDIGMDRRDYLKFKKLFLANPISGFHLQCHKTDKAYVAGYAKVREKSSIYIENNETEHYKYNGIYVDIFPYEESFPIFIDCSIFIHRVLFLLTRSKIYGCFFIKLFVNIYFYFTQIVYWVFRFFSRICRAKSYCYTYGSWLSSKLKYEKKYFFPLGIINFEGREFPCPCDKDTYLKVHYGEYMKIPAKSSRRIHRSKVILLDNK</sequence>
<dbReference type="PANTHER" id="PTHR43404">
    <property type="entry name" value="LIPOPOLYSACCHARIDE CHOLINEPHOSPHOTRANSFERASE LICD"/>
    <property type="match status" value="1"/>
</dbReference>
<organism evidence="3 4">
    <name type="scientific">Butyricimonas virosa</name>
    <dbReference type="NCBI Taxonomy" id="544645"/>
    <lineage>
        <taxon>Bacteria</taxon>
        <taxon>Pseudomonadati</taxon>
        <taxon>Bacteroidota</taxon>
        <taxon>Bacteroidia</taxon>
        <taxon>Bacteroidales</taxon>
        <taxon>Odoribacteraceae</taxon>
        <taxon>Butyricimonas</taxon>
    </lineage>
</organism>
<dbReference type="GO" id="GO:0009100">
    <property type="term" value="P:glycoprotein metabolic process"/>
    <property type="evidence" value="ECO:0007669"/>
    <property type="project" value="UniProtKB-ARBA"/>
</dbReference>
<keyword evidence="1" id="KW-1133">Transmembrane helix</keyword>
<accession>A0A413IJM5</accession>
<evidence type="ECO:0000313" key="3">
    <source>
        <dbReference type="EMBL" id="RGY13005.1"/>
    </source>
</evidence>
<dbReference type="PANTHER" id="PTHR43404:SF2">
    <property type="entry name" value="LIPOPOLYSACCHARIDE CHOLINEPHOSPHOTRANSFERASE LICD"/>
    <property type="match status" value="1"/>
</dbReference>
<comment type="caution">
    <text evidence="3">The sequence shown here is derived from an EMBL/GenBank/DDBJ whole genome shotgun (WGS) entry which is preliminary data.</text>
</comment>
<evidence type="ECO:0000313" key="4">
    <source>
        <dbReference type="Proteomes" id="UP000286063"/>
    </source>
</evidence>
<dbReference type="OrthoDB" id="9786100at2"/>
<dbReference type="EMBL" id="QSCR01000039">
    <property type="protein sequence ID" value="RGY13005.1"/>
    <property type="molecule type" value="Genomic_DNA"/>
</dbReference>
<dbReference type="InterPro" id="IPR052942">
    <property type="entry name" value="LPS_cholinephosphotransferase"/>
</dbReference>
<dbReference type="AlphaFoldDB" id="A0A413IJM5"/>
<keyword evidence="1" id="KW-0812">Transmembrane</keyword>
<dbReference type="RefSeq" id="WP_117775572.1">
    <property type="nucleotide sequence ID" value="NZ_CAUGOG010000019.1"/>
</dbReference>
<evidence type="ECO:0000259" key="2">
    <source>
        <dbReference type="Pfam" id="PF04991"/>
    </source>
</evidence>
<dbReference type="InterPro" id="IPR007074">
    <property type="entry name" value="LicD/FKTN/FKRP_NTP_transf"/>
</dbReference>
<dbReference type="Proteomes" id="UP000286063">
    <property type="component" value="Unassembled WGS sequence"/>
</dbReference>
<reference evidence="3 4" key="1">
    <citation type="submission" date="2018-08" db="EMBL/GenBank/DDBJ databases">
        <title>A genome reference for cultivated species of the human gut microbiota.</title>
        <authorList>
            <person name="Zou Y."/>
            <person name="Xue W."/>
            <person name="Luo G."/>
        </authorList>
    </citation>
    <scope>NUCLEOTIDE SEQUENCE [LARGE SCALE GENOMIC DNA]</scope>
    <source>
        <strain evidence="3 4">OF02-7</strain>
    </source>
</reference>
<proteinExistence type="predicted"/>
<name>A0A413IJM5_9BACT</name>